<dbReference type="Proteomes" id="UP000887116">
    <property type="component" value="Unassembled WGS sequence"/>
</dbReference>
<dbReference type="EMBL" id="BMAO01036131">
    <property type="protein sequence ID" value="GFR08194.1"/>
    <property type="molecule type" value="Genomic_DNA"/>
</dbReference>
<accession>A0A8X6HRG8</accession>
<evidence type="ECO:0000313" key="1">
    <source>
        <dbReference type="EMBL" id="GFR08194.1"/>
    </source>
</evidence>
<reference evidence="1" key="1">
    <citation type="submission" date="2020-07" db="EMBL/GenBank/DDBJ databases">
        <title>Multicomponent nature underlies the extraordinary mechanical properties of spider dragline silk.</title>
        <authorList>
            <person name="Kono N."/>
            <person name="Nakamura H."/>
            <person name="Mori M."/>
            <person name="Yoshida Y."/>
            <person name="Ohtoshi R."/>
            <person name="Malay A.D."/>
            <person name="Moran D.A.P."/>
            <person name="Tomita M."/>
            <person name="Numata K."/>
            <person name="Arakawa K."/>
        </authorList>
    </citation>
    <scope>NUCLEOTIDE SEQUENCE</scope>
</reference>
<protein>
    <submittedName>
        <fullName evidence="1">Uncharacterized protein</fullName>
    </submittedName>
</protein>
<comment type="caution">
    <text evidence="1">The sequence shown here is derived from an EMBL/GenBank/DDBJ whole genome shotgun (WGS) entry which is preliminary data.</text>
</comment>
<proteinExistence type="predicted"/>
<evidence type="ECO:0000313" key="2">
    <source>
        <dbReference type="Proteomes" id="UP000887116"/>
    </source>
</evidence>
<name>A0A8X6HRG8_TRICU</name>
<dbReference type="AlphaFoldDB" id="A0A8X6HRG8"/>
<gene>
    <name evidence="1" type="ORF">TNCT_653371</name>
</gene>
<organism evidence="1 2">
    <name type="scientific">Trichonephila clavata</name>
    <name type="common">Joro spider</name>
    <name type="synonym">Nephila clavata</name>
    <dbReference type="NCBI Taxonomy" id="2740835"/>
    <lineage>
        <taxon>Eukaryota</taxon>
        <taxon>Metazoa</taxon>
        <taxon>Ecdysozoa</taxon>
        <taxon>Arthropoda</taxon>
        <taxon>Chelicerata</taxon>
        <taxon>Arachnida</taxon>
        <taxon>Araneae</taxon>
        <taxon>Araneomorphae</taxon>
        <taxon>Entelegynae</taxon>
        <taxon>Araneoidea</taxon>
        <taxon>Nephilidae</taxon>
        <taxon>Trichonephila</taxon>
    </lineage>
</organism>
<keyword evidence="2" id="KW-1185">Reference proteome</keyword>
<sequence>MSAEVTALVRCYELCLCDAGNSAVEEDLGYAIILLARHRNCFRRSSKSDCFLTTIDRYRHLLEVEKDRPCRSLIEQLLRMDVEPKLLFMCRWIFDLQPRPAQVHLVASRLKFFQMKLF</sequence>